<evidence type="ECO:0000313" key="2">
    <source>
        <dbReference type="EMBL" id="KZP26487.1"/>
    </source>
</evidence>
<evidence type="ECO:0000256" key="1">
    <source>
        <dbReference type="SAM" id="MobiDB-lite"/>
    </source>
</evidence>
<name>A0A166PVC9_9AGAM</name>
<sequence>MGGLWWSTRATTGRRRDGEECGVGVGVRAGAGARRASGQRAQESTRQRARVPAERQGGAASTAPTPERQVASTPAISVVAQRARRKRVERGCLSGARSRLQLERARKAQPFPCVLYLYLRDEGRLPVLPHDHPQQGG</sequence>
<feature type="region of interest" description="Disordered" evidence="1">
    <location>
        <begin position="1"/>
        <end position="74"/>
    </location>
</feature>
<proteinExistence type="predicted"/>
<dbReference type="EMBL" id="KV417514">
    <property type="protein sequence ID" value="KZP26487.1"/>
    <property type="molecule type" value="Genomic_DNA"/>
</dbReference>
<evidence type="ECO:0000313" key="3">
    <source>
        <dbReference type="Proteomes" id="UP000076532"/>
    </source>
</evidence>
<dbReference type="AlphaFoldDB" id="A0A166PVC9"/>
<dbReference type="Proteomes" id="UP000076532">
    <property type="component" value="Unassembled WGS sequence"/>
</dbReference>
<protein>
    <submittedName>
        <fullName evidence="2">Uncharacterized protein</fullName>
    </submittedName>
</protein>
<feature type="compositionally biased region" description="Low complexity" evidence="1">
    <location>
        <begin position="30"/>
        <end position="42"/>
    </location>
</feature>
<organism evidence="2 3">
    <name type="scientific">Athelia psychrophila</name>
    <dbReference type="NCBI Taxonomy" id="1759441"/>
    <lineage>
        <taxon>Eukaryota</taxon>
        <taxon>Fungi</taxon>
        <taxon>Dikarya</taxon>
        <taxon>Basidiomycota</taxon>
        <taxon>Agaricomycotina</taxon>
        <taxon>Agaricomycetes</taxon>
        <taxon>Agaricomycetidae</taxon>
        <taxon>Atheliales</taxon>
        <taxon>Atheliaceae</taxon>
        <taxon>Athelia</taxon>
    </lineage>
</organism>
<gene>
    <name evidence="2" type="ORF">FIBSPDRAFT_887277</name>
</gene>
<keyword evidence="3" id="KW-1185">Reference proteome</keyword>
<reference evidence="2 3" key="1">
    <citation type="journal article" date="2016" name="Mol. Biol. Evol.">
        <title>Comparative Genomics of Early-Diverging Mushroom-Forming Fungi Provides Insights into the Origins of Lignocellulose Decay Capabilities.</title>
        <authorList>
            <person name="Nagy L.G."/>
            <person name="Riley R."/>
            <person name="Tritt A."/>
            <person name="Adam C."/>
            <person name="Daum C."/>
            <person name="Floudas D."/>
            <person name="Sun H."/>
            <person name="Yadav J.S."/>
            <person name="Pangilinan J."/>
            <person name="Larsson K.H."/>
            <person name="Matsuura K."/>
            <person name="Barry K."/>
            <person name="Labutti K."/>
            <person name="Kuo R."/>
            <person name="Ohm R.A."/>
            <person name="Bhattacharya S.S."/>
            <person name="Shirouzu T."/>
            <person name="Yoshinaga Y."/>
            <person name="Martin F.M."/>
            <person name="Grigoriev I.V."/>
            <person name="Hibbett D.S."/>
        </authorList>
    </citation>
    <scope>NUCLEOTIDE SEQUENCE [LARGE SCALE GENOMIC DNA]</scope>
    <source>
        <strain evidence="2 3">CBS 109695</strain>
    </source>
</reference>
<accession>A0A166PVC9</accession>